<keyword evidence="1" id="KW-0175">Coiled coil</keyword>
<protein>
    <submittedName>
        <fullName evidence="2">Uncharacterized protein</fullName>
    </submittedName>
</protein>
<name>A0AAW2IBK0_9NEOP</name>
<feature type="coiled-coil region" evidence="1">
    <location>
        <begin position="91"/>
        <end position="167"/>
    </location>
</feature>
<evidence type="ECO:0000256" key="1">
    <source>
        <dbReference type="SAM" id="Coils"/>
    </source>
</evidence>
<gene>
    <name evidence="2" type="ORF">PYX00_000535</name>
</gene>
<dbReference type="AlphaFoldDB" id="A0AAW2IBK0"/>
<sequence>MENDKVKILWKIKKLENEIQSEHLLEEELMRKIVHYKNFCLEIGEKVHKVLWRICQADFIYSCEYERRSNYLTKMEQSNLLIHKYELSDRSRDAKEKLNLKETLSEELEELRKLNAIKMESISKTETHCVTLKNRNAEIKEALMRKIEEGEAEEKRLEDMLDQIEDESEYFA</sequence>
<evidence type="ECO:0000313" key="2">
    <source>
        <dbReference type="EMBL" id="KAL0278845.1"/>
    </source>
</evidence>
<comment type="caution">
    <text evidence="2">The sequence shown here is derived from an EMBL/GenBank/DDBJ whole genome shotgun (WGS) entry which is preliminary data.</text>
</comment>
<reference evidence="2" key="1">
    <citation type="journal article" date="2024" name="Gigascience">
        <title>Chromosome-level genome of the poultry shaft louse Menopon gallinae provides insight into the host-switching and adaptive evolution of parasitic lice.</title>
        <authorList>
            <person name="Xu Y."/>
            <person name="Ma L."/>
            <person name="Liu S."/>
            <person name="Liang Y."/>
            <person name="Liu Q."/>
            <person name="He Z."/>
            <person name="Tian L."/>
            <person name="Duan Y."/>
            <person name="Cai W."/>
            <person name="Li H."/>
            <person name="Song F."/>
        </authorList>
    </citation>
    <scope>NUCLEOTIDE SEQUENCE</scope>
    <source>
        <strain evidence="2">Cailab_2023a</strain>
    </source>
</reference>
<organism evidence="2">
    <name type="scientific">Menopon gallinae</name>
    <name type="common">poultry shaft louse</name>
    <dbReference type="NCBI Taxonomy" id="328185"/>
    <lineage>
        <taxon>Eukaryota</taxon>
        <taxon>Metazoa</taxon>
        <taxon>Ecdysozoa</taxon>
        <taxon>Arthropoda</taxon>
        <taxon>Hexapoda</taxon>
        <taxon>Insecta</taxon>
        <taxon>Pterygota</taxon>
        <taxon>Neoptera</taxon>
        <taxon>Paraneoptera</taxon>
        <taxon>Psocodea</taxon>
        <taxon>Troctomorpha</taxon>
        <taxon>Phthiraptera</taxon>
        <taxon>Amblycera</taxon>
        <taxon>Menoponidae</taxon>
        <taxon>Menopon</taxon>
    </lineage>
</organism>
<accession>A0AAW2IBK0</accession>
<proteinExistence type="predicted"/>
<dbReference type="EMBL" id="JARGDH010000001">
    <property type="protein sequence ID" value="KAL0278845.1"/>
    <property type="molecule type" value="Genomic_DNA"/>
</dbReference>